<organism evidence="2 3">
    <name type="scientific">Streptomyces phaeochromogenes</name>
    <dbReference type="NCBI Taxonomy" id="1923"/>
    <lineage>
        <taxon>Bacteria</taxon>
        <taxon>Bacillati</taxon>
        <taxon>Actinomycetota</taxon>
        <taxon>Actinomycetes</taxon>
        <taxon>Kitasatosporales</taxon>
        <taxon>Streptomycetaceae</taxon>
        <taxon>Streptomyces</taxon>
        <taxon>Streptomyces phaeochromogenes group</taxon>
    </lineage>
</organism>
<dbReference type="EMBL" id="CP109135">
    <property type="protein sequence ID" value="WSD12408.1"/>
    <property type="molecule type" value="Genomic_DNA"/>
</dbReference>
<keyword evidence="1" id="KW-0812">Transmembrane</keyword>
<keyword evidence="1" id="KW-1133">Transmembrane helix</keyword>
<keyword evidence="3" id="KW-1185">Reference proteome</keyword>
<sequence length="42" mass="4396">MSQLELSGGELAGAAGAYAVLAVLWWVRDRADRATAASRSAF</sequence>
<proteinExistence type="predicted"/>
<evidence type="ECO:0000313" key="3">
    <source>
        <dbReference type="Proteomes" id="UP001340816"/>
    </source>
</evidence>
<accession>A0ABZ1H422</accession>
<keyword evidence="1" id="KW-0472">Membrane</keyword>
<evidence type="ECO:0000256" key="1">
    <source>
        <dbReference type="SAM" id="Phobius"/>
    </source>
</evidence>
<gene>
    <name evidence="2" type="ORF">OHB35_03805</name>
</gene>
<dbReference type="RefSeq" id="WP_326757817.1">
    <property type="nucleotide sequence ID" value="NZ_CP108382.1"/>
</dbReference>
<evidence type="ECO:0000313" key="2">
    <source>
        <dbReference type="EMBL" id="WSD12408.1"/>
    </source>
</evidence>
<name>A0ABZ1H422_STRPH</name>
<reference evidence="2 3" key="1">
    <citation type="submission" date="2022-10" db="EMBL/GenBank/DDBJ databases">
        <title>The complete genomes of actinobacterial strains from the NBC collection.</title>
        <authorList>
            <person name="Joergensen T.S."/>
            <person name="Alvarez Arevalo M."/>
            <person name="Sterndorff E.B."/>
            <person name="Faurdal D."/>
            <person name="Vuksanovic O."/>
            <person name="Mourched A.-S."/>
            <person name="Charusanti P."/>
            <person name="Shaw S."/>
            <person name="Blin K."/>
            <person name="Weber T."/>
        </authorList>
    </citation>
    <scope>NUCLEOTIDE SEQUENCE [LARGE SCALE GENOMIC DNA]</scope>
    <source>
        <strain evidence="2 3">NBC 01752</strain>
    </source>
</reference>
<dbReference type="Proteomes" id="UP001340816">
    <property type="component" value="Chromosome"/>
</dbReference>
<dbReference type="GeneID" id="93934774"/>
<feature type="transmembrane region" description="Helical" evidence="1">
    <location>
        <begin position="6"/>
        <end position="27"/>
    </location>
</feature>
<protein>
    <submittedName>
        <fullName evidence="2">Uncharacterized protein</fullName>
    </submittedName>
</protein>